<feature type="compositionally biased region" description="Pro residues" evidence="1">
    <location>
        <begin position="35"/>
        <end position="55"/>
    </location>
</feature>
<feature type="region of interest" description="Disordered" evidence="1">
    <location>
        <begin position="35"/>
        <end position="104"/>
    </location>
</feature>
<accession>A0A834MD03</accession>
<evidence type="ECO:0000313" key="3">
    <source>
        <dbReference type="Proteomes" id="UP000625711"/>
    </source>
</evidence>
<feature type="compositionally biased region" description="Basic residues" evidence="1">
    <location>
        <begin position="93"/>
        <end position="103"/>
    </location>
</feature>
<dbReference type="EMBL" id="JAACXV010000372">
    <property type="protein sequence ID" value="KAF7279238.1"/>
    <property type="molecule type" value="Genomic_DNA"/>
</dbReference>
<sequence length="119" mass="13097">MILRPLDQYVHITLLLRTFLLLLIPFRLNHIMFSPPPRPVTPSPTSPPPHNPLPPSQTLAFGPRCLLTLPPPPPSPSLPTRPSCDSLRPSPPIRKKNKTRSKGKGIFSYPVLSVKACAG</sequence>
<gene>
    <name evidence="2" type="ORF">GWI33_007505</name>
</gene>
<keyword evidence="3" id="KW-1185">Reference proteome</keyword>
<evidence type="ECO:0000256" key="1">
    <source>
        <dbReference type="SAM" id="MobiDB-lite"/>
    </source>
</evidence>
<protein>
    <submittedName>
        <fullName evidence="2">Uncharacterized protein</fullName>
    </submittedName>
</protein>
<evidence type="ECO:0000313" key="2">
    <source>
        <dbReference type="EMBL" id="KAF7279238.1"/>
    </source>
</evidence>
<organism evidence="2 3">
    <name type="scientific">Rhynchophorus ferrugineus</name>
    <name type="common">Red palm weevil</name>
    <name type="synonym">Curculio ferrugineus</name>
    <dbReference type="NCBI Taxonomy" id="354439"/>
    <lineage>
        <taxon>Eukaryota</taxon>
        <taxon>Metazoa</taxon>
        <taxon>Ecdysozoa</taxon>
        <taxon>Arthropoda</taxon>
        <taxon>Hexapoda</taxon>
        <taxon>Insecta</taxon>
        <taxon>Pterygota</taxon>
        <taxon>Neoptera</taxon>
        <taxon>Endopterygota</taxon>
        <taxon>Coleoptera</taxon>
        <taxon>Polyphaga</taxon>
        <taxon>Cucujiformia</taxon>
        <taxon>Curculionidae</taxon>
        <taxon>Dryophthorinae</taxon>
        <taxon>Rhynchophorus</taxon>
    </lineage>
</organism>
<proteinExistence type="predicted"/>
<feature type="compositionally biased region" description="Pro residues" evidence="1">
    <location>
        <begin position="69"/>
        <end position="79"/>
    </location>
</feature>
<reference evidence="2" key="1">
    <citation type="submission" date="2020-08" db="EMBL/GenBank/DDBJ databases">
        <title>Genome sequencing and assembly of the red palm weevil Rhynchophorus ferrugineus.</title>
        <authorList>
            <person name="Dias G.B."/>
            <person name="Bergman C.M."/>
            <person name="Manee M."/>
        </authorList>
    </citation>
    <scope>NUCLEOTIDE SEQUENCE</scope>
    <source>
        <strain evidence="2">AA-2017</strain>
        <tissue evidence="2">Whole larva</tissue>
    </source>
</reference>
<dbReference type="AlphaFoldDB" id="A0A834MD03"/>
<comment type="caution">
    <text evidence="2">The sequence shown here is derived from an EMBL/GenBank/DDBJ whole genome shotgun (WGS) entry which is preliminary data.</text>
</comment>
<name>A0A834MD03_RHYFE</name>
<dbReference type="Proteomes" id="UP000625711">
    <property type="component" value="Unassembled WGS sequence"/>
</dbReference>